<accession>A0ACC2Z3X1</accession>
<gene>
    <name evidence="1" type="ORF">H2199_005264</name>
</gene>
<reference evidence="1" key="1">
    <citation type="submission" date="2022-10" db="EMBL/GenBank/DDBJ databases">
        <title>Culturing micro-colonial fungi from biological soil crusts in the Mojave desert and describing Neophaeococcomyces mojavensis, and introducing the new genera and species Taxawa tesnikishii.</title>
        <authorList>
            <person name="Kurbessoian T."/>
            <person name="Stajich J.E."/>
        </authorList>
    </citation>
    <scope>NUCLEOTIDE SEQUENCE</scope>
    <source>
        <strain evidence="1">JES_115</strain>
    </source>
</reference>
<keyword evidence="2" id="KW-1185">Reference proteome</keyword>
<evidence type="ECO:0000313" key="1">
    <source>
        <dbReference type="EMBL" id="KAJ9642049.1"/>
    </source>
</evidence>
<evidence type="ECO:0000313" key="2">
    <source>
        <dbReference type="Proteomes" id="UP001172680"/>
    </source>
</evidence>
<proteinExistence type="predicted"/>
<organism evidence="1 2">
    <name type="scientific">Coniosporium tulheliwenetii</name>
    <dbReference type="NCBI Taxonomy" id="3383036"/>
    <lineage>
        <taxon>Eukaryota</taxon>
        <taxon>Fungi</taxon>
        <taxon>Dikarya</taxon>
        <taxon>Ascomycota</taxon>
        <taxon>Pezizomycotina</taxon>
        <taxon>Dothideomycetes</taxon>
        <taxon>Dothideomycetes incertae sedis</taxon>
        <taxon>Coniosporium</taxon>
    </lineage>
</organism>
<protein>
    <submittedName>
        <fullName evidence="1">Uncharacterized protein</fullName>
    </submittedName>
</protein>
<comment type="caution">
    <text evidence="1">The sequence shown here is derived from an EMBL/GenBank/DDBJ whole genome shotgun (WGS) entry which is preliminary data.</text>
</comment>
<dbReference type="Proteomes" id="UP001172680">
    <property type="component" value="Unassembled WGS sequence"/>
</dbReference>
<name>A0ACC2Z3X1_9PEZI</name>
<dbReference type="EMBL" id="JAPDRP010000014">
    <property type="protein sequence ID" value="KAJ9642049.1"/>
    <property type="molecule type" value="Genomic_DNA"/>
</dbReference>
<sequence>MSDADISMIEVGVIQTNREDSITKPEVDGGKPQTPDHFPLFKLPAELRNHIYGYALRDPTGVVLKHGIRNRKRAPIRHWTSRVLSRRGSIPSPSLLRVSKQVSGEAIPILYSSNSFSFRSTSALLGFLRLMKYRRHWLRHITIAGTYNRPSAWSAFKLLPGCTRLRSLNINAEINPFSVGTTAEAYAQKFYWDASPWLIALARANENKFAAFELLNFDPGRSLELGYGHGPYEEWTDMVKRRETEKFFAHLKRLLAAKKVLKKVP</sequence>